<dbReference type="SUPFAM" id="SSF56752">
    <property type="entry name" value="D-aminoacid aminotransferase-like PLP-dependent enzymes"/>
    <property type="match status" value="1"/>
</dbReference>
<dbReference type="FunFam" id="3.20.10.10:FF:000002">
    <property type="entry name" value="D-alanine aminotransferase"/>
    <property type="match status" value="1"/>
</dbReference>
<evidence type="ECO:0000256" key="12">
    <source>
        <dbReference type="RuleBase" id="RU004520"/>
    </source>
</evidence>
<organism evidence="13 14">
    <name type="scientific">Halalkalibacter krulwichiae</name>
    <dbReference type="NCBI Taxonomy" id="199441"/>
    <lineage>
        <taxon>Bacteria</taxon>
        <taxon>Bacillati</taxon>
        <taxon>Bacillota</taxon>
        <taxon>Bacilli</taxon>
        <taxon>Bacillales</taxon>
        <taxon>Bacillaceae</taxon>
        <taxon>Halalkalibacter</taxon>
    </lineage>
</organism>
<accession>A0A1X9MDA6</accession>
<evidence type="ECO:0000256" key="3">
    <source>
        <dbReference type="ARBA" id="ARBA00011738"/>
    </source>
</evidence>
<keyword evidence="6 13" id="KW-0032">Aminotransferase</keyword>
<evidence type="ECO:0000256" key="4">
    <source>
        <dbReference type="ARBA" id="ARBA00012874"/>
    </source>
</evidence>
<evidence type="ECO:0000256" key="7">
    <source>
        <dbReference type="ARBA" id="ARBA00022679"/>
    </source>
</evidence>
<dbReference type="GO" id="GO:0030170">
    <property type="term" value="F:pyridoxal phosphate binding"/>
    <property type="evidence" value="ECO:0007669"/>
    <property type="project" value="InterPro"/>
</dbReference>
<evidence type="ECO:0000313" key="14">
    <source>
        <dbReference type="Proteomes" id="UP000193006"/>
    </source>
</evidence>
<dbReference type="InterPro" id="IPR036038">
    <property type="entry name" value="Aminotransferase-like"/>
</dbReference>
<dbReference type="EMBL" id="CP020814">
    <property type="protein sequence ID" value="ARK31417.1"/>
    <property type="molecule type" value="Genomic_DNA"/>
</dbReference>
<dbReference type="InterPro" id="IPR001544">
    <property type="entry name" value="Aminotrans_IV"/>
</dbReference>
<evidence type="ECO:0000256" key="10">
    <source>
        <dbReference type="RuleBase" id="RU004106"/>
    </source>
</evidence>
<dbReference type="AlphaFoldDB" id="A0A1X9MDA6"/>
<dbReference type="CDD" id="cd01558">
    <property type="entry name" value="D-AAT_like"/>
    <property type="match status" value="1"/>
</dbReference>
<dbReference type="KEGG" id="bkw:BkAM31D_17000"/>
<dbReference type="Gene3D" id="3.30.470.10">
    <property type="match status" value="1"/>
</dbReference>
<dbReference type="InterPro" id="IPR005784">
    <property type="entry name" value="D_amino_transT"/>
</dbReference>
<dbReference type="STRING" id="199441.BkAM31D_17000"/>
<dbReference type="GO" id="GO:0047810">
    <property type="term" value="F:D-alanine-2-oxoglutarate aminotransferase activity"/>
    <property type="evidence" value="ECO:0007669"/>
    <property type="project" value="UniProtKB-EC"/>
</dbReference>
<evidence type="ECO:0000256" key="9">
    <source>
        <dbReference type="ARBA" id="ARBA00047911"/>
    </source>
</evidence>
<evidence type="ECO:0000256" key="2">
    <source>
        <dbReference type="ARBA" id="ARBA00009320"/>
    </source>
</evidence>
<evidence type="ECO:0000256" key="1">
    <source>
        <dbReference type="ARBA" id="ARBA00001933"/>
    </source>
</evidence>
<keyword evidence="8 11" id="KW-0663">Pyridoxal phosphate</keyword>
<dbReference type="GO" id="GO:0005829">
    <property type="term" value="C:cytosol"/>
    <property type="evidence" value="ECO:0007669"/>
    <property type="project" value="TreeGrafter"/>
</dbReference>
<evidence type="ECO:0000256" key="6">
    <source>
        <dbReference type="ARBA" id="ARBA00022576"/>
    </source>
</evidence>
<name>A0A1X9MDA6_9BACI</name>
<dbReference type="RefSeq" id="WP_066160775.1">
    <property type="nucleotide sequence ID" value="NZ_CP020814.1"/>
</dbReference>
<proteinExistence type="inferred from homology"/>
<dbReference type="InterPro" id="IPR043132">
    <property type="entry name" value="BCAT-like_C"/>
</dbReference>
<dbReference type="EC" id="2.6.1.21" evidence="4 12"/>
<dbReference type="Proteomes" id="UP000193006">
    <property type="component" value="Chromosome"/>
</dbReference>
<dbReference type="PANTHER" id="PTHR42743">
    <property type="entry name" value="AMINO-ACID AMINOTRANSFERASE"/>
    <property type="match status" value="1"/>
</dbReference>
<gene>
    <name evidence="13" type="primary">dat_2</name>
    <name evidence="13" type="ORF">BkAM31D_17000</name>
</gene>
<reference evidence="13 14" key="1">
    <citation type="submission" date="2017-04" db="EMBL/GenBank/DDBJ databases">
        <title>Bacillus krulwichiae AM31D Genome sequencing and assembly.</title>
        <authorList>
            <person name="Krulwich T.A."/>
            <person name="Anastor L."/>
            <person name="Ehrlich R."/>
            <person name="Ehrlich G.D."/>
            <person name="Janto B."/>
        </authorList>
    </citation>
    <scope>NUCLEOTIDE SEQUENCE [LARGE SCALE GENOMIC DNA]</scope>
    <source>
        <strain evidence="13 14">AM31D</strain>
    </source>
</reference>
<dbReference type="GO" id="GO:0046416">
    <property type="term" value="P:D-amino acid metabolic process"/>
    <property type="evidence" value="ECO:0007669"/>
    <property type="project" value="InterPro"/>
</dbReference>
<dbReference type="Gene3D" id="3.20.10.10">
    <property type="entry name" value="D-amino Acid Aminotransferase, subunit A, domain 2"/>
    <property type="match status" value="1"/>
</dbReference>
<evidence type="ECO:0000256" key="5">
    <source>
        <dbReference type="ARBA" id="ARBA00021779"/>
    </source>
</evidence>
<sequence>MDYIIYNQELVPRSEATIQFDDRGYYFGDGIYEVAKIYEGKPFAMDLHLKRLRSSAEKLDMAFPFSETTMTELLLHLLQKNNVKNGLIYFQLTRGVEPRNHLYTRKSIPVFTAFTQPSQDLKDMQKNGIDVWLTDDIRWLRCDIKTLNLLGNVMVKRESADNGCQEAILNRDGFITEGSSSNLFLVKDKVLYTHPATNLILNGITRQVLINLAKKYDYKVVEEPFPVDVLEHADEAFITSTSVEIAPIKSVRGQLSANFEVGPVTKDLQNKFKELLPKGE</sequence>
<dbReference type="GO" id="GO:0008652">
    <property type="term" value="P:amino acid biosynthetic process"/>
    <property type="evidence" value="ECO:0007669"/>
    <property type="project" value="UniProtKB-ARBA"/>
</dbReference>
<dbReference type="GO" id="GO:0046394">
    <property type="term" value="P:carboxylic acid biosynthetic process"/>
    <property type="evidence" value="ECO:0007669"/>
    <property type="project" value="UniProtKB-ARBA"/>
</dbReference>
<dbReference type="InterPro" id="IPR018300">
    <property type="entry name" value="Aminotrans_IV_CS"/>
</dbReference>
<comment type="similarity">
    <text evidence="2 10">Belongs to the class-IV pyridoxal-phosphate-dependent aminotransferase family.</text>
</comment>
<protein>
    <recommendedName>
        <fullName evidence="5 12">D-alanine aminotransferase</fullName>
        <ecNumber evidence="4 12">2.6.1.21</ecNumber>
    </recommendedName>
</protein>
<evidence type="ECO:0000313" key="13">
    <source>
        <dbReference type="EMBL" id="ARK31417.1"/>
    </source>
</evidence>
<evidence type="ECO:0000256" key="11">
    <source>
        <dbReference type="RuleBase" id="RU004516"/>
    </source>
</evidence>
<comment type="subunit">
    <text evidence="3">Homodimer.</text>
</comment>
<evidence type="ECO:0000256" key="8">
    <source>
        <dbReference type="ARBA" id="ARBA00022898"/>
    </source>
</evidence>
<dbReference type="InterPro" id="IPR050571">
    <property type="entry name" value="Class-IV_PLP-Dep_Aminotrnsfr"/>
</dbReference>
<keyword evidence="14" id="KW-1185">Reference proteome</keyword>
<dbReference type="PROSITE" id="PS00770">
    <property type="entry name" value="AA_TRANSFER_CLASS_4"/>
    <property type="match status" value="1"/>
</dbReference>
<comment type="catalytic activity">
    <reaction evidence="9 12">
        <text>D-alanine + 2-oxoglutarate = D-glutamate + pyruvate</text>
        <dbReference type="Rhea" id="RHEA:15869"/>
        <dbReference type="ChEBI" id="CHEBI:15361"/>
        <dbReference type="ChEBI" id="CHEBI:16810"/>
        <dbReference type="ChEBI" id="CHEBI:29986"/>
        <dbReference type="ChEBI" id="CHEBI:57416"/>
        <dbReference type="EC" id="2.6.1.21"/>
    </reaction>
</comment>
<comment type="function">
    <text evidence="12">Acts on the D-isomers of alanine, leucine, aspartate, glutamate, aminobutyrate, norvaline and asparagine. The enzyme transfers an amino group from a substrate D-amino acid to the pyridoxal phosphate cofactor to form pyridoxamine and an alpha-keto acid in the first half-reaction.</text>
</comment>
<dbReference type="NCBIfam" id="TIGR01121">
    <property type="entry name" value="D_amino_aminoT"/>
    <property type="match status" value="1"/>
</dbReference>
<dbReference type="InterPro" id="IPR043131">
    <property type="entry name" value="BCAT-like_N"/>
</dbReference>
<comment type="cofactor">
    <cofactor evidence="1 11">
        <name>pyridoxal 5'-phosphate</name>
        <dbReference type="ChEBI" id="CHEBI:597326"/>
    </cofactor>
</comment>
<dbReference type="Pfam" id="PF01063">
    <property type="entry name" value="Aminotran_4"/>
    <property type="match status" value="1"/>
</dbReference>
<keyword evidence="7 13" id="KW-0808">Transferase</keyword>
<dbReference type="PANTHER" id="PTHR42743:SF10">
    <property type="entry name" value="D-ALANINE AMINOTRANSFERASE"/>
    <property type="match status" value="1"/>
</dbReference>